<evidence type="ECO:0000256" key="1">
    <source>
        <dbReference type="ARBA" id="ARBA00022737"/>
    </source>
</evidence>
<dbReference type="Pfam" id="PF01822">
    <property type="entry name" value="WSC"/>
    <property type="match status" value="6"/>
</dbReference>
<dbReference type="InParanoid" id="A0A2J6TNV6"/>
<evidence type="ECO:0000256" key="2">
    <source>
        <dbReference type="SAM" id="MobiDB-lite"/>
    </source>
</evidence>
<dbReference type="InterPro" id="IPR002889">
    <property type="entry name" value="WSC_carb-bd"/>
</dbReference>
<keyword evidence="1" id="KW-0677">Repeat</keyword>
<dbReference type="PANTHER" id="PTHR45964">
    <property type="entry name" value="WSCD FAMILY MEMBER CG9164"/>
    <property type="match status" value="1"/>
</dbReference>
<accession>A0A2J6TNV6</accession>
<dbReference type="STRING" id="1095630.A0A2J6TNV6"/>
<feature type="domain" description="WSC" evidence="4">
    <location>
        <begin position="1080"/>
        <end position="1171"/>
    </location>
</feature>
<feature type="domain" description="WSC" evidence="4">
    <location>
        <begin position="1210"/>
        <end position="1302"/>
    </location>
</feature>
<dbReference type="RefSeq" id="XP_024741611.1">
    <property type="nucleotide sequence ID" value="XM_024876634.1"/>
</dbReference>
<dbReference type="PANTHER" id="PTHR45964:SF5">
    <property type="entry name" value="WSCD FAMILY MEMBER CG9164"/>
    <property type="match status" value="1"/>
</dbReference>
<feature type="domain" description="WSC" evidence="4">
    <location>
        <begin position="1719"/>
        <end position="1813"/>
    </location>
</feature>
<dbReference type="InterPro" id="IPR051589">
    <property type="entry name" value="Sialate-O-sulfotransferase"/>
</dbReference>
<feature type="region of interest" description="Disordered" evidence="2">
    <location>
        <begin position="1511"/>
        <end position="1571"/>
    </location>
</feature>
<feature type="domain" description="WSC" evidence="4">
    <location>
        <begin position="1613"/>
        <end position="1706"/>
    </location>
</feature>
<dbReference type="SMART" id="SM00321">
    <property type="entry name" value="WSC"/>
    <property type="match status" value="6"/>
</dbReference>
<feature type="signal peptide" evidence="3">
    <location>
        <begin position="1"/>
        <end position="21"/>
    </location>
</feature>
<evidence type="ECO:0000313" key="6">
    <source>
        <dbReference type="Proteomes" id="UP000235371"/>
    </source>
</evidence>
<dbReference type="OrthoDB" id="5985073at2759"/>
<dbReference type="EMBL" id="KZ613747">
    <property type="protein sequence ID" value="PMD64707.1"/>
    <property type="molecule type" value="Genomic_DNA"/>
</dbReference>
<keyword evidence="6" id="KW-1185">Reference proteome</keyword>
<feature type="domain" description="WSC" evidence="4">
    <location>
        <begin position="960"/>
        <end position="1054"/>
    </location>
</feature>
<organism evidence="5 6">
    <name type="scientific">Hyaloscypha bicolor E</name>
    <dbReference type="NCBI Taxonomy" id="1095630"/>
    <lineage>
        <taxon>Eukaryota</taxon>
        <taxon>Fungi</taxon>
        <taxon>Dikarya</taxon>
        <taxon>Ascomycota</taxon>
        <taxon>Pezizomycotina</taxon>
        <taxon>Leotiomycetes</taxon>
        <taxon>Helotiales</taxon>
        <taxon>Hyaloscyphaceae</taxon>
        <taxon>Hyaloscypha</taxon>
        <taxon>Hyaloscypha bicolor</taxon>
    </lineage>
</organism>
<dbReference type="GeneID" id="36584713"/>
<proteinExistence type="predicted"/>
<dbReference type="SUPFAM" id="SSF50998">
    <property type="entry name" value="Quinoprotein alcohol dehydrogenase-like"/>
    <property type="match status" value="1"/>
</dbReference>
<reference evidence="5 6" key="1">
    <citation type="submission" date="2016-04" db="EMBL/GenBank/DDBJ databases">
        <title>A degradative enzymes factory behind the ericoid mycorrhizal symbiosis.</title>
        <authorList>
            <consortium name="DOE Joint Genome Institute"/>
            <person name="Martino E."/>
            <person name="Morin E."/>
            <person name="Grelet G."/>
            <person name="Kuo A."/>
            <person name="Kohler A."/>
            <person name="Daghino S."/>
            <person name="Barry K."/>
            <person name="Choi C."/>
            <person name="Cichocki N."/>
            <person name="Clum A."/>
            <person name="Copeland A."/>
            <person name="Hainaut M."/>
            <person name="Haridas S."/>
            <person name="Labutti K."/>
            <person name="Lindquist E."/>
            <person name="Lipzen A."/>
            <person name="Khouja H.-R."/>
            <person name="Murat C."/>
            <person name="Ohm R."/>
            <person name="Olson A."/>
            <person name="Spatafora J."/>
            <person name="Veneault-Fourrey C."/>
            <person name="Henrissat B."/>
            <person name="Grigoriev I."/>
            <person name="Martin F."/>
            <person name="Perotto S."/>
        </authorList>
    </citation>
    <scope>NUCLEOTIDE SEQUENCE [LARGE SCALE GENOMIC DNA]</scope>
    <source>
        <strain evidence="5 6">E</strain>
    </source>
</reference>
<evidence type="ECO:0000313" key="5">
    <source>
        <dbReference type="EMBL" id="PMD64707.1"/>
    </source>
</evidence>
<feature type="chain" id="PRO_5014357414" evidence="3">
    <location>
        <begin position="22"/>
        <end position="1813"/>
    </location>
</feature>
<sequence>MRLSWASVAFGASCLVLNVFAYDPTDSIMDGDSSQSGYLPNHNMDPAVISGGSFGQIWKYSTPAGGSEQFYAKPLVFTPASTGRQVVLSFSEQNRIYSLDAANGTLYATRDLGLEGEPPFLVSDLGQCNDISGTIGITGTPVIDPNTETIYFWAKSYLGAGRGYQNGAYRFHAIDVVTLKEKPGFPVNLQGTPADNDNTRWFTGGTVLQRPSLNIVNGVVFAGFGGHCDQYNYTGWLVGMSASEPKVITAYTTNGGPGAPPQDGTWTGGGGDAGIWMGGSAIASDHTGRVFFVTGNGWRGSVNQNLPASGRITLHTLSECVVNMAVNASTGVVTQADYFEPYTYTAMDAGDRDLGAGGVILPDPKTFNGGGIQRLAIAVGKNGIAYVMNADNLGGYKLGVGGTDGIIQTIPMPGGGSVFANSGTYPLEGGFLYITPAGYNTQVYSLGHTNTGIPAFTLVAQTPDTSAGRPGTGPATVTTYQGQAGTGILWVADPDAGLRAYNAVPVGGVMTKINLPATPSVSKYQRPAFGNGRYYLSTSNGQILAYGSPVNMPMTCTSPTDFGSVPIGSLKTLNINCTANIAITKITGLVLHKILFTALNSSLPTGALAKGASFSFPVTFDLTNHQLNSGSTSSPQVAPGVQTTSIDLLTVNGVTGYATTQPVTLTGMSISSAPFITMNPLQVDFDGIVVGSADQETGSDSTFIINNVGLGSMTITGFGWTNGSVSSPTAIFHNLTSATDGSGNPVTAFDGNGYFTSINMPSVGTVIPGGGSVTVNVNFNSNVTGTYYTSLKVYSDGGDAYTIFTGSAATSPVALLDYSNGEGGWIPIPDCPDPTLGCAAQIPFAPSGGLTQQTITLRLTNVGGSALTITKSKPLEGTVLGATSPNTDFSEGLSIVPGTSTTASVLFSPGGSTLNAATIYYSGAWTLNTDDLTFGVHTLNFTGSLTSKQVGPKTPSGSALYGYLGCYLDFTNGARIEPHESDNVNQTNGLCQTTAQTAGAVFAGTEYMTQCFYGSVIPSASLLASDSLCSYSCGGDSSQVCGGQGGYLSVYYDTTRYFPANGTIVGASGQGPQITKTVGAYNYAGCWSDVATARVLSAKATAGSTISLESCATFCSAYTYFGTEYADECYCGNTLAGTSILHADTDCSMACTNNTAEFCGAGSRLSLYIKNGTAIPTASSSSATSGKSSTSSVVTSVSSTPSASATPTGAFTSLGCYTDNDVTARTLVGAASTGASMTVESCAAFCQGFNYFGVEYGAECYCSNTIASTGVPTTDGRCSMPCAGNSAELCGGSYGLNLYSLSPPSTSSSASQSLTSTSSVQVTTSSSLIITISSRTKTLSTSGTPTPSIPAAVGAYTYLHCHSDNTTIRTLQGKYVAKADMTIEHCAGNCTGYLYFGVEYSQECYCSNTLGFGSYIATDGRCKMLCGGNSGEICGGANGLTLYQNLTGVVSSSSAALSSTTSSVSSSSSTSASVSVSTTSSSSAATPSSSSVGLSSTSSVYSSSSSISVTSSTPSTSSSSAQTSSSQITSSTSSSMPAQTTSGSQSSTSVSSGSTQSSSSSKTATSTSSSTQATASSSTLSTFSPIPPTSTSSLLTSSSSTSSSEISKATSSPWTYVGCANDTVLARALTGSSKTNATAMTIEYCQAYCSSKNFGLAGIEYGAEYYCGYALTNNSTLGHSGCTSLCAGDKSEVCGGSKLLSVYNDTSFVPPSIPQKVGNYNYTGCYKELTNARAITGYSLTSTSSMTVEMCVGACQTKGYTLAGVEYGSQCFCGNSISPLSSVVADSQCQVMLCPGNSKEWCSAGSHLQVYSS</sequence>
<evidence type="ECO:0000259" key="4">
    <source>
        <dbReference type="PROSITE" id="PS51212"/>
    </source>
</evidence>
<dbReference type="Proteomes" id="UP000235371">
    <property type="component" value="Unassembled WGS sequence"/>
</dbReference>
<dbReference type="PROSITE" id="PS51212">
    <property type="entry name" value="WSC"/>
    <property type="match status" value="6"/>
</dbReference>
<dbReference type="InterPro" id="IPR011047">
    <property type="entry name" value="Quinoprotein_ADH-like_sf"/>
</dbReference>
<name>A0A2J6TNV6_9HELO</name>
<evidence type="ECO:0000256" key="3">
    <source>
        <dbReference type="SAM" id="SignalP"/>
    </source>
</evidence>
<keyword evidence="3" id="KW-0732">Signal</keyword>
<feature type="domain" description="WSC" evidence="4">
    <location>
        <begin position="1355"/>
        <end position="1446"/>
    </location>
</feature>
<gene>
    <name evidence="5" type="ORF">K444DRAFT_553974</name>
</gene>
<protein>
    <submittedName>
        <fullName evidence="5">WSC-domain-containing protein</fullName>
    </submittedName>
</protein>